<organism evidence="7 8">
    <name type="scientific">Fukomys damarensis</name>
    <name type="common">Damaraland mole rat</name>
    <name type="synonym">Cryptomys damarensis</name>
    <dbReference type="NCBI Taxonomy" id="885580"/>
    <lineage>
        <taxon>Eukaryota</taxon>
        <taxon>Metazoa</taxon>
        <taxon>Chordata</taxon>
        <taxon>Craniata</taxon>
        <taxon>Vertebrata</taxon>
        <taxon>Euteleostomi</taxon>
        <taxon>Mammalia</taxon>
        <taxon>Eutheria</taxon>
        <taxon>Euarchontoglires</taxon>
        <taxon>Glires</taxon>
        <taxon>Rodentia</taxon>
        <taxon>Hystricomorpha</taxon>
        <taxon>Bathyergidae</taxon>
        <taxon>Fukomys</taxon>
    </lineage>
</organism>
<keyword evidence="4 6" id="KW-0175">Coiled coil</keyword>
<keyword evidence="5" id="KW-0472">Membrane</keyword>
<name>A0A091DL92_FUKDA</name>
<feature type="coiled-coil region" evidence="6">
    <location>
        <begin position="24"/>
        <end position="137"/>
    </location>
</feature>
<keyword evidence="8" id="KW-1185">Reference proteome</keyword>
<dbReference type="EMBL" id="KN122106">
    <property type="protein sequence ID" value="KFO32899.1"/>
    <property type="molecule type" value="Genomic_DNA"/>
</dbReference>
<dbReference type="AlphaFoldDB" id="A0A091DL92"/>
<comment type="subcellular location">
    <subcellularLocation>
        <location evidence="1">Membrane</location>
        <topology evidence="1">Single-pass membrane protein</topology>
    </subcellularLocation>
</comment>
<proteinExistence type="predicted"/>
<keyword evidence="2 7" id="KW-0812">Transmembrane</keyword>
<dbReference type="Proteomes" id="UP000028990">
    <property type="component" value="Unassembled WGS sequence"/>
</dbReference>
<evidence type="ECO:0000256" key="2">
    <source>
        <dbReference type="ARBA" id="ARBA00022692"/>
    </source>
</evidence>
<evidence type="ECO:0000313" key="7">
    <source>
        <dbReference type="EMBL" id="KFO32899.1"/>
    </source>
</evidence>
<accession>A0A091DL92</accession>
<evidence type="ECO:0000256" key="3">
    <source>
        <dbReference type="ARBA" id="ARBA00022989"/>
    </source>
</evidence>
<dbReference type="Pfam" id="PF14992">
    <property type="entry name" value="TMCO5"/>
    <property type="match status" value="2"/>
</dbReference>
<dbReference type="PANTHER" id="PTHR22422">
    <property type="entry name" value="TRANSMEMBRANE AND COILED-COIL DOMAIN-CONTAINING PROTEIN 5B-RELATED"/>
    <property type="match status" value="1"/>
</dbReference>
<evidence type="ECO:0000256" key="1">
    <source>
        <dbReference type="ARBA" id="ARBA00004167"/>
    </source>
</evidence>
<evidence type="ECO:0000256" key="5">
    <source>
        <dbReference type="ARBA" id="ARBA00023136"/>
    </source>
</evidence>
<reference evidence="7 8" key="1">
    <citation type="submission" date="2013-11" db="EMBL/GenBank/DDBJ databases">
        <title>The Damaraland mole rat (Fukomys damarensis) genome and evolution of African mole rats.</title>
        <authorList>
            <person name="Gladyshev V.N."/>
            <person name="Fang X."/>
        </authorList>
    </citation>
    <scope>NUCLEOTIDE SEQUENCE [LARGE SCALE GENOMIC DNA]</scope>
    <source>
        <tissue evidence="7">Liver</tissue>
    </source>
</reference>
<evidence type="ECO:0000256" key="6">
    <source>
        <dbReference type="SAM" id="Coils"/>
    </source>
</evidence>
<dbReference type="InterPro" id="IPR026617">
    <property type="entry name" value="SMCO2/5"/>
</dbReference>
<gene>
    <name evidence="7" type="ORF">H920_05515</name>
</gene>
<keyword evidence="3" id="KW-1133">Transmembrane helix</keyword>
<protein>
    <submittedName>
        <fullName evidence="7">Transmembrane and coiled-coil domain-containing protein 5B</fullName>
    </submittedName>
</protein>
<sequence length="235" mass="27278">MVWTWKQKLVMMPQRSWMRLMMEIANLEATKQNLHHLNSDLEKDLQSLDEANVALVRKIEEKERTIQRSGFEVGVEKASLYLEVRWNRRKEKKNAILNKNVEELQRKVKLQQSTESCAQQEKEMAKAKSDYQFIRERCEDQAHCIKVDTSESRQDFPKAIRSLVSHQALGFAPGKNAFYATVAATQQMFLCARHCANKLLNSIFLNEFAKEPSEVMIVMTENAEIWELGNVLEGT</sequence>
<dbReference type="GO" id="GO:0016020">
    <property type="term" value="C:membrane"/>
    <property type="evidence" value="ECO:0007669"/>
    <property type="project" value="UniProtKB-SubCell"/>
</dbReference>
<dbReference type="PANTHER" id="PTHR22422:SF1">
    <property type="entry name" value="TRANSMEMBRANE AND COILED-COIL DOMAIN-CONTAINING PROTEIN 5B"/>
    <property type="match status" value="1"/>
</dbReference>
<evidence type="ECO:0000313" key="8">
    <source>
        <dbReference type="Proteomes" id="UP000028990"/>
    </source>
</evidence>
<evidence type="ECO:0000256" key="4">
    <source>
        <dbReference type="ARBA" id="ARBA00023054"/>
    </source>
</evidence>